<protein>
    <submittedName>
        <fullName evidence="1">Uncharacterized protein</fullName>
    </submittedName>
</protein>
<evidence type="ECO:0000313" key="2">
    <source>
        <dbReference type="Proteomes" id="UP001239462"/>
    </source>
</evidence>
<comment type="caution">
    <text evidence="1">The sequence shown here is derived from an EMBL/GenBank/DDBJ whole genome shotgun (WGS) entry which is preliminary data.</text>
</comment>
<proteinExistence type="predicted"/>
<gene>
    <name evidence="1" type="ORF">QTN89_11150</name>
</gene>
<dbReference type="EMBL" id="JASZZN010000007">
    <property type="protein sequence ID" value="MDM4015991.1"/>
    <property type="molecule type" value="Genomic_DNA"/>
</dbReference>
<accession>A0ABT7PIH4</accession>
<sequence>MDAPNDRPLTEPEKRIQDAAVAIGKHFDQLGVECETELAAAIALATAAKLKCLPTIQQLGTMRFYTSVTESVYYSLRTAAAEQG</sequence>
<evidence type="ECO:0000313" key="1">
    <source>
        <dbReference type="EMBL" id="MDM4015991.1"/>
    </source>
</evidence>
<dbReference type="RefSeq" id="WP_289163599.1">
    <property type="nucleotide sequence ID" value="NZ_CP141221.1"/>
</dbReference>
<keyword evidence="2" id="KW-1185">Reference proteome</keyword>
<dbReference type="Proteomes" id="UP001239462">
    <property type="component" value="Unassembled WGS sequence"/>
</dbReference>
<organism evidence="1 2">
    <name type="scientific">Roseiconus lacunae</name>
    <dbReference type="NCBI Taxonomy" id="2605694"/>
    <lineage>
        <taxon>Bacteria</taxon>
        <taxon>Pseudomonadati</taxon>
        <taxon>Planctomycetota</taxon>
        <taxon>Planctomycetia</taxon>
        <taxon>Pirellulales</taxon>
        <taxon>Pirellulaceae</taxon>
        <taxon>Roseiconus</taxon>
    </lineage>
</organism>
<name>A0ABT7PIH4_9BACT</name>
<reference evidence="1 2" key="1">
    <citation type="submission" date="2023-06" db="EMBL/GenBank/DDBJ databases">
        <title>Roseiconus lacunae JC819 isolated from Gulf of Mannar region, Tamil Nadu.</title>
        <authorList>
            <person name="Pk S."/>
            <person name="Ch S."/>
            <person name="Ch V.R."/>
        </authorList>
    </citation>
    <scope>NUCLEOTIDE SEQUENCE [LARGE SCALE GENOMIC DNA]</scope>
    <source>
        <strain evidence="1 2">JC819</strain>
    </source>
</reference>